<evidence type="ECO:0000256" key="10">
    <source>
        <dbReference type="ARBA" id="ARBA00022840"/>
    </source>
</evidence>
<evidence type="ECO:0000259" key="19">
    <source>
        <dbReference type="PROSITE" id="PS50893"/>
    </source>
</evidence>
<dbReference type="GO" id="GO:0008270">
    <property type="term" value="F:zinc ion binding"/>
    <property type="evidence" value="ECO:0007669"/>
    <property type="project" value="UniProtKB-UniRule"/>
</dbReference>
<keyword evidence="13 18" id="KW-0234">DNA repair</keyword>
<evidence type="ECO:0000256" key="4">
    <source>
        <dbReference type="ARBA" id="ARBA00022737"/>
    </source>
</evidence>
<dbReference type="Gene3D" id="1.10.8.280">
    <property type="entry name" value="ABC transporter ATPase domain-like"/>
    <property type="match status" value="1"/>
</dbReference>
<feature type="zinc finger region" description="C4-type" evidence="18">
    <location>
        <begin position="251"/>
        <end position="278"/>
    </location>
</feature>
<evidence type="ECO:0000313" key="20">
    <source>
        <dbReference type="EMBL" id="TSJ66782.1"/>
    </source>
</evidence>
<keyword evidence="7 18" id="KW-0228">DNA excision</keyword>
<dbReference type="OrthoDB" id="9809851at2"/>
<dbReference type="AlphaFoldDB" id="A0A556PQX2"/>
<dbReference type="InterPro" id="IPR004602">
    <property type="entry name" value="UvrA"/>
</dbReference>
<comment type="subunit">
    <text evidence="18">Forms a heterotetramer with UvrB during the search for lesions.</text>
</comment>
<evidence type="ECO:0000256" key="12">
    <source>
        <dbReference type="ARBA" id="ARBA00023125"/>
    </source>
</evidence>
<feature type="domain" description="ABC transporter" evidence="19">
    <location>
        <begin position="606"/>
        <end position="935"/>
    </location>
</feature>
<dbReference type="GO" id="GO:0006289">
    <property type="term" value="P:nucleotide-excision repair"/>
    <property type="evidence" value="ECO:0007669"/>
    <property type="project" value="UniProtKB-UniRule"/>
</dbReference>
<dbReference type="CDD" id="cd03270">
    <property type="entry name" value="ABC_UvrA_I"/>
    <property type="match status" value="1"/>
</dbReference>
<dbReference type="GO" id="GO:0009380">
    <property type="term" value="C:excinuclease repair complex"/>
    <property type="evidence" value="ECO:0007669"/>
    <property type="project" value="InterPro"/>
</dbReference>
<dbReference type="GO" id="GO:0016887">
    <property type="term" value="F:ATP hydrolysis activity"/>
    <property type="evidence" value="ECO:0007669"/>
    <property type="project" value="InterPro"/>
</dbReference>
<dbReference type="InterPro" id="IPR003439">
    <property type="entry name" value="ABC_transporter-like_ATP-bd"/>
</dbReference>
<dbReference type="Gene3D" id="3.30.190.20">
    <property type="match status" value="1"/>
</dbReference>
<comment type="function">
    <text evidence="18">The UvrABC repair system catalyzes the recognition and processing of DNA lesions. UvrA is an ATPase and a DNA-binding protein. A damage recognition complex composed of 2 UvrA and 2 UvrB subunits scans DNA for abnormalities. When the presence of a lesion has been verified by UvrB, the UvrA molecules dissociate.</text>
</comment>
<accession>A0A556PQX2</accession>
<dbReference type="Gene3D" id="3.40.50.300">
    <property type="entry name" value="P-loop containing nucleotide triphosphate hydrolases"/>
    <property type="match status" value="3"/>
</dbReference>
<dbReference type="Gene3D" id="1.20.1580.10">
    <property type="entry name" value="ABC transporter ATPase like domain"/>
    <property type="match status" value="3"/>
</dbReference>
<evidence type="ECO:0000256" key="7">
    <source>
        <dbReference type="ARBA" id="ARBA00022769"/>
    </source>
</evidence>
<keyword evidence="4 18" id="KW-0677">Repeat</keyword>
<evidence type="ECO:0000256" key="11">
    <source>
        <dbReference type="ARBA" id="ARBA00022881"/>
    </source>
</evidence>
<feature type="binding site" evidence="18">
    <location>
        <begin position="32"/>
        <end position="39"/>
    </location>
    <ligand>
        <name>ATP</name>
        <dbReference type="ChEBI" id="CHEBI:30616"/>
    </ligand>
</feature>
<sequence length="953" mass="106304">MTKEITIQGARAHNLKDVSVKIPKNKLVVMTGLSGSGKSSLAFDTIYAEGQRRYVESLSAYARQFLGQMDKPDVDVIEGLSPAISIDQKTTSRNPRSTVGTVTEIYDYLRLLYARVGKPICPRHDIEISAQSVEQMVNQVMELEERTKIQILAPVISDRKGEHKKVLADLKKEGYIRLRVDGEMREISEEIELEKNKKHSIEVVIDRIVVKEGVESRLADSMETALKLGEGQVIVDLIDGDEMKFNENLACPICGFTVGKLEPRLFSFNSPFGACKTCDGLGSNLEVDLDLVVPDWDLSLQKGAIAAWQPVSSQYYPQLLKSVCKHFGIDMKKPVKDLPKEHMDIVLNGSGDEKIKFRYKNEQGQVRENQIFFEGVLNNISRRYHESISSFTRELMGKYMAEHTCPTCDGYRLSEEVLSVKINQKHISEVTDFSVTDSLNWFQQLTLSEQDRQIAQMILKEINDRLHFLQNVGLNYLTLSRSAGTLSGGEAQRIRLATQIGSALTGVLYVLDEPSIGLHQRDNDRLIETLKQMRNLDNTLIVVEHDEDTMLAADWLVDIGPGAGAQGGEIVASGPPKDVMDNEKSLTGQYLSGKKFIHLPAERRKINKNKMVSIKGAKENNLKNIDVSIPLGVMNVVTGVSGSGKSTLINGILQKSLAQQLQRAKAKPGKHDKITGLKQLEKVVDIDQSPIGRTPRSNPATYTGVFDNIRDLFADTSEAKIRGYQKGRFSFNVKGGRCEACKGDGIIKIEMHFLPDVYVPCEVCHGTRYNRETLEVKYKGKNIAEVLDLRIEEALEFFENIPKIKRKLQTIYDVGLGYVRLGQSATTLSGGEAQRVKLASELHRRSNGKTFYILDEPTTGLHSEDIAKLLNVLQRLVDNGDTVLIIEHNLDVIKVADYLIDLGPEGGDGGGQIVATGTPEEVAKVEESHTGQYLKPILERDRKRMKELLEPSK</sequence>
<evidence type="ECO:0000256" key="16">
    <source>
        <dbReference type="ARBA" id="ARBA00039316"/>
    </source>
</evidence>
<keyword evidence="5 18" id="KW-0547">Nucleotide-binding</keyword>
<dbReference type="GO" id="GO:0005737">
    <property type="term" value="C:cytoplasm"/>
    <property type="evidence" value="ECO:0007669"/>
    <property type="project" value="UniProtKB-SubCell"/>
</dbReference>
<evidence type="ECO:0000256" key="9">
    <source>
        <dbReference type="ARBA" id="ARBA00022833"/>
    </source>
</evidence>
<dbReference type="GO" id="GO:0003677">
    <property type="term" value="F:DNA binding"/>
    <property type="evidence" value="ECO:0007669"/>
    <property type="project" value="UniProtKB-UniRule"/>
</dbReference>
<evidence type="ECO:0000256" key="3">
    <source>
        <dbReference type="ARBA" id="ARBA00022723"/>
    </source>
</evidence>
<feature type="binding site" evidence="18">
    <location>
        <begin position="639"/>
        <end position="646"/>
    </location>
    <ligand>
        <name>ATP</name>
        <dbReference type="ChEBI" id="CHEBI:30616"/>
    </ligand>
</feature>
<dbReference type="SUPFAM" id="SSF52540">
    <property type="entry name" value="P-loop containing nucleoside triphosphate hydrolases"/>
    <property type="match status" value="2"/>
</dbReference>
<evidence type="ECO:0000256" key="15">
    <source>
        <dbReference type="ARBA" id="ARBA00038000"/>
    </source>
</evidence>
<reference evidence="20 21" key="1">
    <citation type="submission" date="2019-07" db="EMBL/GenBank/DDBJ databases">
        <title>Allobacillus sp. nov. SKP isolated from shrimp paste of Euphausiacea.</title>
        <authorList>
            <person name="Kanchanasin P."/>
            <person name="Tanasupawat S."/>
            <person name="Shi W."/>
            <person name="Wu L."/>
            <person name="Ma J."/>
        </authorList>
    </citation>
    <scope>NUCLEOTIDE SEQUENCE [LARGE SCALE GENOMIC DNA]</scope>
    <source>
        <strain evidence="20 21">SKP4-8</strain>
    </source>
</reference>
<dbReference type="PANTHER" id="PTHR43152:SF3">
    <property type="entry name" value="UVRABC SYSTEM PROTEIN A"/>
    <property type="match status" value="1"/>
</dbReference>
<dbReference type="Proteomes" id="UP000316425">
    <property type="component" value="Unassembled WGS sequence"/>
</dbReference>
<dbReference type="Pfam" id="PF17760">
    <property type="entry name" value="UvrA_inter"/>
    <property type="match status" value="1"/>
</dbReference>
<organism evidence="20 21">
    <name type="scientific">Allobacillus salarius</name>
    <dbReference type="NCBI Taxonomy" id="1955272"/>
    <lineage>
        <taxon>Bacteria</taxon>
        <taxon>Bacillati</taxon>
        <taxon>Bacillota</taxon>
        <taxon>Bacilli</taxon>
        <taxon>Bacillales</taxon>
        <taxon>Bacillaceae</taxon>
        <taxon>Allobacillus</taxon>
    </lineage>
</organism>
<keyword evidence="10 18" id="KW-0067">ATP-binding</keyword>
<dbReference type="GO" id="GO:0005524">
    <property type="term" value="F:ATP binding"/>
    <property type="evidence" value="ECO:0007669"/>
    <property type="project" value="UniProtKB-UniRule"/>
</dbReference>
<keyword evidence="3 18" id="KW-0479">Metal-binding</keyword>
<dbReference type="InterPro" id="IPR041102">
    <property type="entry name" value="UvrA_inter"/>
</dbReference>
<dbReference type="Pfam" id="PF17755">
    <property type="entry name" value="UvrA_DNA-bind"/>
    <property type="match status" value="1"/>
</dbReference>
<evidence type="ECO:0000256" key="5">
    <source>
        <dbReference type="ARBA" id="ARBA00022741"/>
    </source>
</evidence>
<evidence type="ECO:0000313" key="21">
    <source>
        <dbReference type="Proteomes" id="UP000316425"/>
    </source>
</evidence>
<dbReference type="InterPro" id="IPR041552">
    <property type="entry name" value="UvrA_DNA-bd"/>
</dbReference>
<dbReference type="NCBIfam" id="TIGR00630">
    <property type="entry name" value="uvra"/>
    <property type="match status" value="1"/>
</dbReference>
<proteinExistence type="inferred from homology"/>
<dbReference type="EMBL" id="VMHE01000003">
    <property type="protein sequence ID" value="TSJ66782.1"/>
    <property type="molecule type" value="Genomic_DNA"/>
</dbReference>
<keyword evidence="12 18" id="KW-0238">DNA-binding</keyword>
<dbReference type="HAMAP" id="MF_00205">
    <property type="entry name" value="UvrA"/>
    <property type="match status" value="1"/>
</dbReference>
<keyword evidence="8 18" id="KW-0863">Zinc-finger</keyword>
<keyword evidence="20" id="KW-0378">Hydrolase</keyword>
<dbReference type="GO" id="GO:0009432">
    <property type="term" value="P:SOS response"/>
    <property type="evidence" value="ECO:0007669"/>
    <property type="project" value="UniProtKB-UniRule"/>
</dbReference>
<dbReference type="PANTHER" id="PTHR43152">
    <property type="entry name" value="UVRABC SYSTEM PROTEIN A"/>
    <property type="match status" value="1"/>
</dbReference>
<comment type="caution">
    <text evidence="20">The sequence shown here is derived from an EMBL/GenBank/DDBJ whole genome shotgun (WGS) entry which is preliminary data.</text>
</comment>
<comment type="subcellular location">
    <subcellularLocation>
        <location evidence="1 18">Cytoplasm</location>
    </subcellularLocation>
</comment>
<keyword evidence="14 18" id="KW-0742">SOS response</keyword>
<evidence type="ECO:0000256" key="13">
    <source>
        <dbReference type="ARBA" id="ARBA00023204"/>
    </source>
</evidence>
<keyword evidence="2 18" id="KW-0963">Cytoplasm</keyword>
<name>A0A556PQX2_9BACI</name>
<evidence type="ECO:0000256" key="2">
    <source>
        <dbReference type="ARBA" id="ARBA00022490"/>
    </source>
</evidence>
<evidence type="ECO:0000256" key="18">
    <source>
        <dbReference type="HAMAP-Rule" id="MF_00205"/>
    </source>
</evidence>
<evidence type="ECO:0000256" key="17">
    <source>
        <dbReference type="ARBA" id="ARBA00042156"/>
    </source>
</evidence>
<feature type="zinc finger region" description="C4-type" evidence="18">
    <location>
        <begin position="738"/>
        <end position="764"/>
    </location>
</feature>
<keyword evidence="11 18" id="KW-0267">Excision nuclease</keyword>
<keyword evidence="21" id="KW-1185">Reference proteome</keyword>
<gene>
    <name evidence="18 20" type="primary">uvrA</name>
    <name evidence="20" type="ORF">FPQ13_03560</name>
</gene>
<dbReference type="InterPro" id="IPR027417">
    <property type="entry name" value="P-loop_NTPase"/>
</dbReference>
<evidence type="ECO:0000256" key="1">
    <source>
        <dbReference type="ARBA" id="ARBA00004496"/>
    </source>
</evidence>
<protein>
    <recommendedName>
        <fullName evidence="16 18">UvrABC system protein A</fullName>
        <shortName evidence="18">UvrA protein</shortName>
    </recommendedName>
    <alternativeName>
        <fullName evidence="17 18">Excinuclease ABC subunit A</fullName>
    </alternativeName>
</protein>
<dbReference type="FunFam" id="1.20.1580.10:FF:000002">
    <property type="entry name" value="UvrABC system protein A"/>
    <property type="match status" value="1"/>
</dbReference>
<dbReference type="PROSITE" id="PS50893">
    <property type="entry name" value="ABC_TRANSPORTER_2"/>
    <property type="match status" value="1"/>
</dbReference>
<keyword evidence="9 18" id="KW-0862">Zinc</keyword>
<comment type="similarity">
    <text evidence="15 18">Belongs to the ABC transporter superfamily. UvrA family.</text>
</comment>
<evidence type="ECO:0000256" key="14">
    <source>
        <dbReference type="ARBA" id="ARBA00023236"/>
    </source>
</evidence>
<dbReference type="GO" id="GO:0009381">
    <property type="term" value="F:excinuclease ABC activity"/>
    <property type="evidence" value="ECO:0007669"/>
    <property type="project" value="UniProtKB-UniRule"/>
</dbReference>
<dbReference type="RefSeq" id="WP_144087943.1">
    <property type="nucleotide sequence ID" value="NZ_VMHE01000003.1"/>
</dbReference>
<dbReference type="PROSITE" id="PS00211">
    <property type="entry name" value="ABC_TRANSPORTER_1"/>
    <property type="match status" value="2"/>
</dbReference>
<evidence type="ECO:0000256" key="8">
    <source>
        <dbReference type="ARBA" id="ARBA00022771"/>
    </source>
</evidence>
<keyword evidence="6 18" id="KW-0227">DNA damage</keyword>
<dbReference type="NCBIfam" id="NF001503">
    <property type="entry name" value="PRK00349.1"/>
    <property type="match status" value="1"/>
</dbReference>
<evidence type="ECO:0000256" key="6">
    <source>
        <dbReference type="ARBA" id="ARBA00022763"/>
    </source>
</evidence>
<dbReference type="InterPro" id="IPR017871">
    <property type="entry name" value="ABC_transporter-like_CS"/>
</dbReference>
<dbReference type="CDD" id="cd03271">
    <property type="entry name" value="ABC_UvrA_II"/>
    <property type="match status" value="1"/>
</dbReference>
<dbReference type="FunFam" id="3.40.50.300:FF:000028">
    <property type="entry name" value="UvrABC system protein A"/>
    <property type="match status" value="1"/>
</dbReference>